<dbReference type="PANTHER" id="PTHR10000:SF25">
    <property type="entry name" value="PHOSPHATASE YKRA-RELATED"/>
    <property type="match status" value="1"/>
</dbReference>
<gene>
    <name evidence="1" type="ORF">AB1300_22340</name>
</gene>
<keyword evidence="2" id="KW-1185">Reference proteome</keyword>
<dbReference type="PROSITE" id="PS01228">
    <property type="entry name" value="COF_1"/>
    <property type="match status" value="1"/>
</dbReference>
<organism evidence="1 2">
    <name type="scientific">Lysinibacillus xylanilyticus</name>
    <dbReference type="NCBI Taxonomy" id="582475"/>
    <lineage>
        <taxon>Bacteria</taxon>
        <taxon>Bacillati</taxon>
        <taxon>Bacillota</taxon>
        <taxon>Bacilli</taxon>
        <taxon>Bacillales</taxon>
        <taxon>Bacillaceae</taxon>
        <taxon>Lysinibacillus</taxon>
    </lineage>
</organism>
<dbReference type="Gene3D" id="3.40.50.1000">
    <property type="entry name" value="HAD superfamily/HAD-like"/>
    <property type="match status" value="1"/>
</dbReference>
<sequence>MDYKIVFFDVDGTLVNYEDGCIEESTRKAIQQLINKGIRIVAATGRPLSMCQQLRNIGIETFITANGAYVKHQDQVVHKIPIAKEIVQAVKAFADDHKQSLSFFTEQLSMNNVQEKETLTAMQETLSLLEFPVINEDILTQEVYLMCLYADEEIERKYASQFPHLLFKRWHPYITNVLQHDVSKSIAVQAVLDYFNLSPKEALAFGDGDNDIDMLEQVGFGIAMGNGSEALKHVADFITKKSTDGGIEYALRELQIIV</sequence>
<dbReference type="PROSITE" id="PS01229">
    <property type="entry name" value="COF_2"/>
    <property type="match status" value="1"/>
</dbReference>
<dbReference type="GO" id="GO:0016787">
    <property type="term" value="F:hydrolase activity"/>
    <property type="evidence" value="ECO:0007669"/>
    <property type="project" value="UniProtKB-KW"/>
</dbReference>
<dbReference type="InterPro" id="IPR023214">
    <property type="entry name" value="HAD_sf"/>
</dbReference>
<dbReference type="InterPro" id="IPR036412">
    <property type="entry name" value="HAD-like_sf"/>
</dbReference>
<reference evidence="1 2" key="1">
    <citation type="submission" date="2024-07" db="EMBL/GenBank/DDBJ databases">
        <title>Characterization of a bacterium isolated from hydrolysated instant sea cucumber by whole-genome sequencing and metabolomics.</title>
        <authorList>
            <person name="Luo X."/>
            <person name="Zhang Z."/>
            <person name="Zheng Z."/>
            <person name="Zhang W."/>
            <person name="Ming T."/>
            <person name="Jiao L."/>
            <person name="Su X."/>
            <person name="Kong F."/>
            <person name="Xu J."/>
        </authorList>
    </citation>
    <scope>NUCLEOTIDE SEQUENCE [LARGE SCALE GENOMIC DNA]</scope>
    <source>
        <strain evidence="1 2">XL-2024</strain>
    </source>
</reference>
<dbReference type="SUPFAM" id="SSF56784">
    <property type="entry name" value="HAD-like"/>
    <property type="match status" value="1"/>
</dbReference>
<dbReference type="Proteomes" id="UP001558534">
    <property type="component" value="Unassembled WGS sequence"/>
</dbReference>
<name>A0ABV3W3Y4_9BACI</name>
<comment type="caution">
    <text evidence="1">The sequence shown here is derived from an EMBL/GenBank/DDBJ whole genome shotgun (WGS) entry which is preliminary data.</text>
</comment>
<dbReference type="PANTHER" id="PTHR10000">
    <property type="entry name" value="PHOSPHOSERINE PHOSPHATASE"/>
    <property type="match status" value="1"/>
</dbReference>
<protein>
    <submittedName>
        <fullName evidence="1">Cof-type HAD-IIB family hydrolase</fullName>
    </submittedName>
</protein>
<evidence type="ECO:0000313" key="2">
    <source>
        <dbReference type="Proteomes" id="UP001558534"/>
    </source>
</evidence>
<dbReference type="NCBIfam" id="TIGR00099">
    <property type="entry name" value="Cof-subfamily"/>
    <property type="match status" value="1"/>
</dbReference>
<dbReference type="InterPro" id="IPR006379">
    <property type="entry name" value="HAD-SF_hydro_IIB"/>
</dbReference>
<dbReference type="NCBIfam" id="TIGR01484">
    <property type="entry name" value="HAD-SF-IIB"/>
    <property type="match status" value="1"/>
</dbReference>
<keyword evidence="1" id="KW-0378">Hydrolase</keyword>
<evidence type="ECO:0000313" key="1">
    <source>
        <dbReference type="EMBL" id="MEX3747840.1"/>
    </source>
</evidence>
<dbReference type="RefSeq" id="WP_368638340.1">
    <property type="nucleotide sequence ID" value="NZ_JBFRHK010000020.1"/>
</dbReference>
<dbReference type="InterPro" id="IPR000150">
    <property type="entry name" value="Cof"/>
</dbReference>
<proteinExistence type="predicted"/>
<accession>A0ABV3W3Y4</accession>
<dbReference type="SFLD" id="SFLDG01140">
    <property type="entry name" value="C2.B:_Phosphomannomutase_and_P"/>
    <property type="match status" value="1"/>
</dbReference>
<dbReference type="Pfam" id="PF08282">
    <property type="entry name" value="Hydrolase_3"/>
    <property type="match status" value="1"/>
</dbReference>
<dbReference type="SFLD" id="SFLDS00003">
    <property type="entry name" value="Haloacid_Dehalogenase"/>
    <property type="match status" value="1"/>
</dbReference>
<dbReference type="Gene3D" id="3.30.1240.10">
    <property type="match status" value="1"/>
</dbReference>
<dbReference type="EMBL" id="JBFRHK010000020">
    <property type="protein sequence ID" value="MEX3747840.1"/>
    <property type="molecule type" value="Genomic_DNA"/>
</dbReference>